<name>A0AA40K402_9PEZI</name>
<accession>A0AA40K402</accession>
<organism evidence="2 3">
    <name type="scientific">Apiosordaria backusii</name>
    <dbReference type="NCBI Taxonomy" id="314023"/>
    <lineage>
        <taxon>Eukaryota</taxon>
        <taxon>Fungi</taxon>
        <taxon>Dikarya</taxon>
        <taxon>Ascomycota</taxon>
        <taxon>Pezizomycotina</taxon>
        <taxon>Sordariomycetes</taxon>
        <taxon>Sordariomycetidae</taxon>
        <taxon>Sordariales</taxon>
        <taxon>Lasiosphaeriaceae</taxon>
        <taxon>Apiosordaria</taxon>
    </lineage>
</organism>
<evidence type="ECO:0000256" key="1">
    <source>
        <dbReference type="SAM" id="MobiDB-lite"/>
    </source>
</evidence>
<proteinExistence type="predicted"/>
<reference evidence="2" key="1">
    <citation type="submission" date="2023-06" db="EMBL/GenBank/DDBJ databases">
        <title>Genome-scale phylogeny and comparative genomics of the fungal order Sordariales.</title>
        <authorList>
            <consortium name="Lawrence Berkeley National Laboratory"/>
            <person name="Hensen N."/>
            <person name="Bonometti L."/>
            <person name="Westerberg I."/>
            <person name="Brannstrom I.O."/>
            <person name="Guillou S."/>
            <person name="Cros-Aarteil S."/>
            <person name="Calhoun S."/>
            <person name="Haridas S."/>
            <person name="Kuo A."/>
            <person name="Mondo S."/>
            <person name="Pangilinan J."/>
            <person name="Riley R."/>
            <person name="Labutti K."/>
            <person name="Andreopoulos B."/>
            <person name="Lipzen A."/>
            <person name="Chen C."/>
            <person name="Yanf M."/>
            <person name="Daum C."/>
            <person name="Ng V."/>
            <person name="Clum A."/>
            <person name="Steindorff A."/>
            <person name="Ohm R."/>
            <person name="Martin F."/>
            <person name="Silar P."/>
            <person name="Natvig D."/>
            <person name="Lalanne C."/>
            <person name="Gautier V."/>
            <person name="Ament-Velasquez S.L."/>
            <person name="Kruys A."/>
            <person name="Hutchinson M.I."/>
            <person name="Powell A.J."/>
            <person name="Barry K."/>
            <person name="Miller A.N."/>
            <person name="Grigoriev I.V."/>
            <person name="Debuchy R."/>
            <person name="Gladieux P."/>
            <person name="Thoren M.H."/>
            <person name="Johannesson H."/>
        </authorList>
    </citation>
    <scope>NUCLEOTIDE SEQUENCE</scope>
    <source>
        <strain evidence="2">CBS 540.89</strain>
    </source>
</reference>
<gene>
    <name evidence="2" type="ORF">B0T21DRAFT_97772</name>
</gene>
<comment type="caution">
    <text evidence="2">The sequence shown here is derived from an EMBL/GenBank/DDBJ whole genome shotgun (WGS) entry which is preliminary data.</text>
</comment>
<keyword evidence="3" id="KW-1185">Reference proteome</keyword>
<dbReference type="Proteomes" id="UP001172159">
    <property type="component" value="Unassembled WGS sequence"/>
</dbReference>
<protein>
    <submittedName>
        <fullName evidence="2">Uncharacterized protein</fullName>
    </submittedName>
</protein>
<sequence>MISITLSTIKYLTRRDSVSPFLHTLKPNNKISINLTLQTPTRATTPHPMAGTTLDPAVTITPVEVDSEKEHSIAAEAIIDWGEEKPTVAVTATPRIRRQRNPPLFMLSGSSRTPLPLPPDLTSMKSSPPFRAFATSFSSLA</sequence>
<dbReference type="AlphaFoldDB" id="A0AA40K402"/>
<feature type="region of interest" description="Disordered" evidence="1">
    <location>
        <begin position="99"/>
        <end position="118"/>
    </location>
</feature>
<evidence type="ECO:0000313" key="2">
    <source>
        <dbReference type="EMBL" id="KAK0745111.1"/>
    </source>
</evidence>
<evidence type="ECO:0000313" key="3">
    <source>
        <dbReference type="Proteomes" id="UP001172159"/>
    </source>
</evidence>
<dbReference type="EMBL" id="JAUKTV010000002">
    <property type="protein sequence ID" value="KAK0745111.1"/>
    <property type="molecule type" value="Genomic_DNA"/>
</dbReference>